<proteinExistence type="predicted"/>
<dbReference type="EMBL" id="CAJVQC010003135">
    <property type="protein sequence ID" value="CAG8522013.1"/>
    <property type="molecule type" value="Genomic_DNA"/>
</dbReference>
<reference evidence="1" key="1">
    <citation type="submission" date="2021-06" db="EMBL/GenBank/DDBJ databases">
        <authorList>
            <person name="Kallberg Y."/>
            <person name="Tangrot J."/>
            <person name="Rosling A."/>
        </authorList>
    </citation>
    <scope>NUCLEOTIDE SEQUENCE</scope>
    <source>
        <strain evidence="1">MA461A</strain>
    </source>
</reference>
<protein>
    <submittedName>
        <fullName evidence="1">16987_t:CDS:1</fullName>
    </submittedName>
</protein>
<keyword evidence="2" id="KW-1185">Reference proteome</keyword>
<evidence type="ECO:0000313" key="1">
    <source>
        <dbReference type="EMBL" id="CAG8522013.1"/>
    </source>
</evidence>
<comment type="caution">
    <text evidence="1">The sequence shown here is derived from an EMBL/GenBank/DDBJ whole genome shotgun (WGS) entry which is preliminary data.</text>
</comment>
<dbReference type="Proteomes" id="UP000789920">
    <property type="component" value="Unassembled WGS sequence"/>
</dbReference>
<organism evidence="1 2">
    <name type="scientific">Racocetra persica</name>
    <dbReference type="NCBI Taxonomy" id="160502"/>
    <lineage>
        <taxon>Eukaryota</taxon>
        <taxon>Fungi</taxon>
        <taxon>Fungi incertae sedis</taxon>
        <taxon>Mucoromycota</taxon>
        <taxon>Glomeromycotina</taxon>
        <taxon>Glomeromycetes</taxon>
        <taxon>Diversisporales</taxon>
        <taxon>Gigasporaceae</taxon>
        <taxon>Racocetra</taxon>
    </lineage>
</organism>
<gene>
    <name evidence="1" type="ORF">RPERSI_LOCUS2746</name>
</gene>
<name>A0ACA9LC80_9GLOM</name>
<accession>A0ACA9LC80</accession>
<sequence length="185" mass="21297">MLKFKTLFDLLEAFPNEQGIINLLEQNRWNGKVVSPYDPASKAYKCANNQCRCQKKWQVLADGTRILSSRGTQDALKMVAGDSQQKRGPRLKEYLSQKSLQPFKAEARKNMDLSPRQAIIAAQGEILVRSFAKIGLIALVDEATGYQYEREKAELQAILKTYIAEEILEWQKTFQLDFYKEIFRL</sequence>
<evidence type="ECO:0000313" key="2">
    <source>
        <dbReference type="Proteomes" id="UP000789920"/>
    </source>
</evidence>